<sequence>MIQNKELLEEIISQFAWNESLAVMITDTDGEPILPVKGENALTSILLDEKREELFARIKDIAAGVRRVVNPLFFELWPGVHMVVKPMEGAGSFSYYIWAGFLIENGPEEEKKKQLEEQLSVRLPSENIIENTPALTEESKRNIKQWIQKLESTAARILGEESGSESVKLQNKLLLDSYRDIELDVDRALEKLRINSHAFDFLGIAEQQEEDSYQITNLSGEGVASLSGTSFSLGEGFLGRGLLTRKKEFWEGIDKDPRAVLFHRQRLYPKSLFCVPIHSPGGTEALLFGGHFTRDRVPENERELVDTLAAILEKRVHLDTLQQENRNQLQRLSSLVEISKLMATIPDYKRILYLLVDISLGLVGGSFAAIVLKEAKTEKVQLVSRGSGKEQVSEYARDVIKRYYLEGSQSSRETYVMMNDGQLPWNFPVIESPLTYNGELLGVLCVGMDGLTDQEVKDHAEFLETLSTIGGVSLQLAKQETIHAEEDKIYSLHEAIAQFDRSAYETTVEASKLAGDFAAVQGKPVSDVKELIQACQLSFYDPDFIKQHVESAKLAKIVREGEQLLEDRNAEWAMAEEEPKLFALACSYAAHGQLDDFRSRLGADQLVQTFLAFVEESQVVEEEMTLTEDIINNEELIDMKQTVKELSLSPREQEVLDLVVQGYNNREIAEELFISGHTVKNHVTKIFQKLEVPDRAHAISKVYQMRYRTG</sequence>
<keyword evidence="1" id="KW-0805">Transcription regulation</keyword>
<comment type="caution">
    <text evidence="5">The sequence shown here is derived from an EMBL/GenBank/DDBJ whole genome shotgun (WGS) entry which is preliminary data.</text>
</comment>
<dbReference type="Gene3D" id="3.30.450.40">
    <property type="match status" value="1"/>
</dbReference>
<organism evidence="5 6">
    <name type="scientific">Virgibacillus sediminis</name>
    <dbReference type="NCBI Taxonomy" id="202260"/>
    <lineage>
        <taxon>Bacteria</taxon>
        <taxon>Bacillati</taxon>
        <taxon>Bacillota</taxon>
        <taxon>Bacilli</taxon>
        <taxon>Bacillales</taxon>
        <taxon>Bacillaceae</taxon>
        <taxon>Virgibacillus</taxon>
    </lineage>
</organism>
<accession>A0ABV7A2S8</accession>
<dbReference type="SMART" id="SM00421">
    <property type="entry name" value="HTH_LUXR"/>
    <property type="match status" value="1"/>
</dbReference>
<dbReference type="InterPro" id="IPR016032">
    <property type="entry name" value="Sig_transdc_resp-reg_C-effctor"/>
</dbReference>
<keyword evidence="2" id="KW-0238">DNA-binding</keyword>
<name>A0ABV7A2S8_9BACI</name>
<dbReference type="InterPro" id="IPR000792">
    <property type="entry name" value="Tscrpt_reg_LuxR_C"/>
</dbReference>
<protein>
    <submittedName>
        <fullName evidence="5">LuxR C-terminal-related transcriptional regulator</fullName>
    </submittedName>
</protein>
<keyword evidence="6" id="KW-1185">Reference proteome</keyword>
<dbReference type="PROSITE" id="PS50043">
    <property type="entry name" value="HTH_LUXR_2"/>
    <property type="match status" value="1"/>
</dbReference>
<evidence type="ECO:0000313" key="6">
    <source>
        <dbReference type="Proteomes" id="UP001595387"/>
    </source>
</evidence>
<evidence type="ECO:0000259" key="4">
    <source>
        <dbReference type="PROSITE" id="PS50043"/>
    </source>
</evidence>
<dbReference type="RefSeq" id="WP_390302695.1">
    <property type="nucleotide sequence ID" value="NZ_JBHRRZ010000003.1"/>
</dbReference>
<dbReference type="EMBL" id="JBHRRZ010000003">
    <property type="protein sequence ID" value="MFC2947316.1"/>
    <property type="molecule type" value="Genomic_DNA"/>
</dbReference>
<dbReference type="Gene3D" id="1.10.10.10">
    <property type="entry name" value="Winged helix-like DNA-binding domain superfamily/Winged helix DNA-binding domain"/>
    <property type="match status" value="1"/>
</dbReference>
<dbReference type="SUPFAM" id="SSF55781">
    <property type="entry name" value="GAF domain-like"/>
    <property type="match status" value="2"/>
</dbReference>
<dbReference type="PANTHER" id="PTHR44688:SF16">
    <property type="entry name" value="DNA-BINDING TRANSCRIPTIONAL ACTIVATOR DEVR_DOSR"/>
    <property type="match status" value="1"/>
</dbReference>
<dbReference type="Pfam" id="PF00196">
    <property type="entry name" value="GerE"/>
    <property type="match status" value="1"/>
</dbReference>
<dbReference type="InterPro" id="IPR036388">
    <property type="entry name" value="WH-like_DNA-bd_sf"/>
</dbReference>
<evidence type="ECO:0000313" key="5">
    <source>
        <dbReference type="EMBL" id="MFC2947316.1"/>
    </source>
</evidence>
<gene>
    <name evidence="5" type="ORF">ACFODW_02905</name>
</gene>
<proteinExistence type="predicted"/>
<feature type="domain" description="HTH luxR-type" evidence="4">
    <location>
        <begin position="641"/>
        <end position="706"/>
    </location>
</feature>
<keyword evidence="3" id="KW-0804">Transcription</keyword>
<dbReference type="Proteomes" id="UP001595387">
    <property type="component" value="Unassembled WGS sequence"/>
</dbReference>
<dbReference type="InterPro" id="IPR029016">
    <property type="entry name" value="GAF-like_dom_sf"/>
</dbReference>
<evidence type="ECO:0000256" key="3">
    <source>
        <dbReference type="ARBA" id="ARBA00023163"/>
    </source>
</evidence>
<dbReference type="CDD" id="cd06170">
    <property type="entry name" value="LuxR_C_like"/>
    <property type="match status" value="1"/>
</dbReference>
<evidence type="ECO:0000256" key="1">
    <source>
        <dbReference type="ARBA" id="ARBA00023015"/>
    </source>
</evidence>
<reference evidence="6" key="1">
    <citation type="journal article" date="2019" name="Int. J. Syst. Evol. Microbiol.">
        <title>The Global Catalogue of Microorganisms (GCM) 10K type strain sequencing project: providing services to taxonomists for standard genome sequencing and annotation.</title>
        <authorList>
            <consortium name="The Broad Institute Genomics Platform"/>
            <consortium name="The Broad Institute Genome Sequencing Center for Infectious Disease"/>
            <person name="Wu L."/>
            <person name="Ma J."/>
        </authorList>
    </citation>
    <scope>NUCLEOTIDE SEQUENCE [LARGE SCALE GENOMIC DNA]</scope>
    <source>
        <strain evidence="6">KCTC 13193</strain>
    </source>
</reference>
<dbReference type="SUPFAM" id="SSF46894">
    <property type="entry name" value="C-terminal effector domain of the bipartite response regulators"/>
    <property type="match status" value="1"/>
</dbReference>
<evidence type="ECO:0000256" key="2">
    <source>
        <dbReference type="ARBA" id="ARBA00023125"/>
    </source>
</evidence>
<dbReference type="PANTHER" id="PTHR44688">
    <property type="entry name" value="DNA-BINDING TRANSCRIPTIONAL ACTIVATOR DEVR_DOSR"/>
    <property type="match status" value="1"/>
</dbReference>
<dbReference type="PRINTS" id="PR00038">
    <property type="entry name" value="HTHLUXR"/>
</dbReference>